<evidence type="ECO:0000256" key="5">
    <source>
        <dbReference type="SAM" id="MobiDB-lite"/>
    </source>
</evidence>
<organism evidence="7 8">
    <name type="scientific">Streptomyces boncukensis</name>
    <dbReference type="NCBI Taxonomy" id="2711219"/>
    <lineage>
        <taxon>Bacteria</taxon>
        <taxon>Bacillati</taxon>
        <taxon>Actinomycetota</taxon>
        <taxon>Actinomycetes</taxon>
        <taxon>Kitasatosporales</taxon>
        <taxon>Streptomycetaceae</taxon>
        <taxon>Streptomyces</taxon>
    </lineage>
</organism>
<evidence type="ECO:0000313" key="8">
    <source>
        <dbReference type="Proteomes" id="UP000477722"/>
    </source>
</evidence>
<dbReference type="SUPFAM" id="SSF48498">
    <property type="entry name" value="Tetracyclin repressor-like, C-terminal domain"/>
    <property type="match status" value="1"/>
</dbReference>
<dbReference type="PANTHER" id="PTHR30055:SF148">
    <property type="entry name" value="TETR-FAMILY TRANSCRIPTIONAL REGULATOR"/>
    <property type="match status" value="1"/>
</dbReference>
<reference evidence="7 8" key="1">
    <citation type="submission" date="2020-02" db="EMBL/GenBank/DDBJ databases">
        <title>Whole-genome analyses of novel actinobacteria.</title>
        <authorList>
            <person name="Sahin N."/>
            <person name="Tatar D."/>
        </authorList>
    </citation>
    <scope>NUCLEOTIDE SEQUENCE [LARGE SCALE GENOMIC DNA]</scope>
    <source>
        <strain evidence="7 8">SB3404</strain>
    </source>
</reference>
<keyword evidence="8" id="KW-1185">Reference proteome</keyword>
<evidence type="ECO:0000256" key="1">
    <source>
        <dbReference type="ARBA" id="ARBA00023015"/>
    </source>
</evidence>
<dbReference type="InterPro" id="IPR036271">
    <property type="entry name" value="Tet_transcr_reg_TetR-rel_C_sf"/>
</dbReference>
<dbReference type="GO" id="GO:0003700">
    <property type="term" value="F:DNA-binding transcription factor activity"/>
    <property type="evidence" value="ECO:0007669"/>
    <property type="project" value="TreeGrafter"/>
</dbReference>
<evidence type="ECO:0000259" key="6">
    <source>
        <dbReference type="PROSITE" id="PS50977"/>
    </source>
</evidence>
<evidence type="ECO:0000256" key="2">
    <source>
        <dbReference type="ARBA" id="ARBA00023125"/>
    </source>
</evidence>
<dbReference type="Pfam" id="PF00440">
    <property type="entry name" value="TetR_N"/>
    <property type="match status" value="1"/>
</dbReference>
<keyword evidence="1" id="KW-0805">Transcription regulation</keyword>
<dbReference type="Gene3D" id="1.10.357.10">
    <property type="entry name" value="Tetracycline Repressor, domain 2"/>
    <property type="match status" value="1"/>
</dbReference>
<keyword evidence="3" id="KW-0804">Transcription</keyword>
<feature type="DNA-binding region" description="H-T-H motif" evidence="4">
    <location>
        <begin position="45"/>
        <end position="64"/>
    </location>
</feature>
<dbReference type="Gene3D" id="1.10.10.60">
    <property type="entry name" value="Homeodomain-like"/>
    <property type="match status" value="1"/>
</dbReference>
<protein>
    <submittedName>
        <fullName evidence="7">TetR/AcrR family transcriptional regulator</fullName>
    </submittedName>
</protein>
<dbReference type="AlphaFoldDB" id="A0A6G4WRG5"/>
<feature type="compositionally biased region" description="Basic and acidic residues" evidence="5">
    <location>
        <begin position="9"/>
        <end position="21"/>
    </location>
</feature>
<dbReference type="SUPFAM" id="SSF46689">
    <property type="entry name" value="Homeodomain-like"/>
    <property type="match status" value="1"/>
</dbReference>
<proteinExistence type="predicted"/>
<dbReference type="GO" id="GO:0000976">
    <property type="term" value="F:transcription cis-regulatory region binding"/>
    <property type="evidence" value="ECO:0007669"/>
    <property type="project" value="TreeGrafter"/>
</dbReference>
<evidence type="ECO:0000256" key="4">
    <source>
        <dbReference type="PROSITE-ProRule" id="PRU00335"/>
    </source>
</evidence>
<comment type="caution">
    <text evidence="7">The sequence shown here is derived from an EMBL/GenBank/DDBJ whole genome shotgun (WGS) entry which is preliminary data.</text>
</comment>
<dbReference type="InterPro" id="IPR001647">
    <property type="entry name" value="HTH_TetR"/>
</dbReference>
<dbReference type="PANTHER" id="PTHR30055">
    <property type="entry name" value="HTH-TYPE TRANSCRIPTIONAL REGULATOR RUTR"/>
    <property type="match status" value="1"/>
</dbReference>
<keyword evidence="2 4" id="KW-0238">DNA-binding</keyword>
<sequence>MGSQTGTADRGESPGRPDPRAARSKAVAIATAQQLLAEQGWTAVTHVAVAARSGIGRTTLYRHWPDATALIRDAIAQCLAVVRPRRTGQLRTDLGQELEALRRLLHDPVGERGTRALIERTGVEPELTRLREALCAASLDGFRVVVEEAKSRGELPSGLSTELAVDQLAGPLAFRRLFTDQPVPPDYVPTLVDTFLRCHGAAAPDS</sequence>
<dbReference type="RefSeq" id="WP_165297347.1">
    <property type="nucleotide sequence ID" value="NZ_JAAKZZ010000028.1"/>
</dbReference>
<dbReference type="Proteomes" id="UP000477722">
    <property type="component" value="Unassembled WGS sequence"/>
</dbReference>
<evidence type="ECO:0000256" key="3">
    <source>
        <dbReference type="ARBA" id="ARBA00023163"/>
    </source>
</evidence>
<name>A0A6G4WRG5_9ACTN</name>
<dbReference type="PRINTS" id="PR00455">
    <property type="entry name" value="HTHTETR"/>
</dbReference>
<dbReference type="InterPro" id="IPR050109">
    <property type="entry name" value="HTH-type_TetR-like_transc_reg"/>
</dbReference>
<dbReference type="InterPro" id="IPR009057">
    <property type="entry name" value="Homeodomain-like_sf"/>
</dbReference>
<gene>
    <name evidence="7" type="ORF">G5C65_04820</name>
</gene>
<evidence type="ECO:0000313" key="7">
    <source>
        <dbReference type="EMBL" id="NGO67688.1"/>
    </source>
</evidence>
<dbReference type="EMBL" id="JAAKZZ010000028">
    <property type="protein sequence ID" value="NGO67688.1"/>
    <property type="molecule type" value="Genomic_DNA"/>
</dbReference>
<feature type="domain" description="HTH tetR-type" evidence="6">
    <location>
        <begin position="22"/>
        <end position="82"/>
    </location>
</feature>
<feature type="region of interest" description="Disordered" evidence="5">
    <location>
        <begin position="1"/>
        <end position="23"/>
    </location>
</feature>
<accession>A0A6G4WRG5</accession>
<dbReference type="Pfam" id="PF16859">
    <property type="entry name" value="TetR_C_11"/>
    <property type="match status" value="1"/>
</dbReference>
<dbReference type="PROSITE" id="PS50977">
    <property type="entry name" value="HTH_TETR_2"/>
    <property type="match status" value="1"/>
</dbReference>
<dbReference type="InterPro" id="IPR011075">
    <property type="entry name" value="TetR_C"/>
</dbReference>